<feature type="region of interest" description="Disordered" evidence="3">
    <location>
        <begin position="371"/>
        <end position="411"/>
    </location>
</feature>
<organism evidence="6 7">
    <name type="scientific">Cordylochernes scorpioides</name>
    <dbReference type="NCBI Taxonomy" id="51811"/>
    <lineage>
        <taxon>Eukaryota</taxon>
        <taxon>Metazoa</taxon>
        <taxon>Ecdysozoa</taxon>
        <taxon>Arthropoda</taxon>
        <taxon>Chelicerata</taxon>
        <taxon>Arachnida</taxon>
        <taxon>Pseudoscorpiones</taxon>
        <taxon>Cheliferoidea</taxon>
        <taxon>Chernetidae</taxon>
        <taxon>Cordylochernes</taxon>
    </lineage>
</organism>
<keyword evidence="1" id="KW-0378">Hydrolase</keyword>
<dbReference type="InterPro" id="IPR029021">
    <property type="entry name" value="Prot-tyrosine_phosphatase-like"/>
</dbReference>
<dbReference type="SMART" id="SM00195">
    <property type="entry name" value="DSPc"/>
    <property type="match status" value="1"/>
</dbReference>
<feature type="compositionally biased region" description="Acidic residues" evidence="3">
    <location>
        <begin position="389"/>
        <end position="400"/>
    </location>
</feature>
<accession>A0ABY6L6P3</accession>
<dbReference type="PROSITE" id="PS50056">
    <property type="entry name" value="TYR_PHOSPHATASE_2"/>
    <property type="match status" value="1"/>
</dbReference>
<dbReference type="SUPFAM" id="SSF52799">
    <property type="entry name" value="(Phosphotyrosine protein) phosphatases II"/>
    <property type="match status" value="1"/>
</dbReference>
<dbReference type="InterPro" id="IPR003595">
    <property type="entry name" value="Tyr_Pase_cat"/>
</dbReference>
<dbReference type="Gene3D" id="3.90.190.10">
    <property type="entry name" value="Protein tyrosine phosphatase superfamily"/>
    <property type="match status" value="1"/>
</dbReference>
<dbReference type="PROSITE" id="PS50054">
    <property type="entry name" value="TYR_PHOSPHATASE_DUAL"/>
    <property type="match status" value="1"/>
</dbReference>
<evidence type="ECO:0000313" key="6">
    <source>
        <dbReference type="EMBL" id="UYV76444.1"/>
    </source>
</evidence>
<evidence type="ECO:0000256" key="2">
    <source>
        <dbReference type="ARBA" id="ARBA00022912"/>
    </source>
</evidence>
<dbReference type="Pfam" id="PF00782">
    <property type="entry name" value="DSPc"/>
    <property type="match status" value="1"/>
</dbReference>
<dbReference type="PANTHER" id="PTHR23339">
    <property type="entry name" value="TYROSINE SPECIFIC PROTEIN PHOSPHATASE AND DUAL SPECIFICITY PROTEIN PHOSPHATASE"/>
    <property type="match status" value="1"/>
</dbReference>
<gene>
    <name evidence="6" type="ORF">LAZ67_14000411</name>
</gene>
<dbReference type="Proteomes" id="UP001235939">
    <property type="component" value="Chromosome 14"/>
</dbReference>
<evidence type="ECO:0000256" key="1">
    <source>
        <dbReference type="ARBA" id="ARBA00022801"/>
    </source>
</evidence>
<evidence type="ECO:0000259" key="5">
    <source>
        <dbReference type="PROSITE" id="PS50056"/>
    </source>
</evidence>
<dbReference type="InterPro" id="IPR049573">
    <property type="entry name" value="PTPDC1_PTP"/>
</dbReference>
<evidence type="ECO:0000259" key="4">
    <source>
        <dbReference type="PROSITE" id="PS50054"/>
    </source>
</evidence>
<dbReference type="PROSITE" id="PS00383">
    <property type="entry name" value="TYR_PHOSPHATASE_1"/>
    <property type="match status" value="1"/>
</dbReference>
<keyword evidence="7" id="KW-1185">Reference proteome</keyword>
<protein>
    <submittedName>
        <fullName evidence="6">PTPDC1</fullName>
    </submittedName>
</protein>
<evidence type="ECO:0000313" key="7">
    <source>
        <dbReference type="Proteomes" id="UP001235939"/>
    </source>
</evidence>
<dbReference type="EMBL" id="CP092876">
    <property type="protein sequence ID" value="UYV76444.1"/>
    <property type="molecule type" value="Genomic_DNA"/>
</dbReference>
<feature type="domain" description="Tyrosine-protein phosphatase" evidence="4">
    <location>
        <begin position="66"/>
        <end position="232"/>
    </location>
</feature>
<name>A0ABY6L6P3_9ARAC</name>
<dbReference type="InterPro" id="IPR020422">
    <property type="entry name" value="TYR_PHOSPHATASE_DUAL_dom"/>
</dbReference>
<proteinExistence type="predicted"/>
<dbReference type="SMART" id="SM00404">
    <property type="entry name" value="PTPc_motif"/>
    <property type="match status" value="1"/>
</dbReference>
<dbReference type="InterPro" id="IPR050561">
    <property type="entry name" value="PTP"/>
</dbReference>
<dbReference type="CDD" id="cd14506">
    <property type="entry name" value="PTP_PTPDC1"/>
    <property type="match status" value="1"/>
</dbReference>
<dbReference type="InterPro" id="IPR000340">
    <property type="entry name" value="Dual-sp_phosphatase_cat-dom"/>
</dbReference>
<reference evidence="6 7" key="1">
    <citation type="submission" date="2022-01" db="EMBL/GenBank/DDBJ databases">
        <title>A chromosomal length assembly of Cordylochernes scorpioides.</title>
        <authorList>
            <person name="Zeh D."/>
            <person name="Zeh J."/>
        </authorList>
    </citation>
    <scope>NUCLEOTIDE SEQUENCE [LARGE SCALE GENOMIC DNA]</scope>
    <source>
        <strain evidence="6">IN4F17</strain>
        <tissue evidence="6">Whole Body</tissue>
    </source>
</reference>
<feature type="domain" description="Tyrosine specific protein phosphatases" evidence="5">
    <location>
        <begin position="154"/>
        <end position="221"/>
    </location>
</feature>
<dbReference type="InterPro" id="IPR000387">
    <property type="entry name" value="Tyr_Pase_dom"/>
</dbReference>
<keyword evidence="2" id="KW-0904">Protein phosphatase</keyword>
<dbReference type="InterPro" id="IPR016130">
    <property type="entry name" value="Tyr_Pase_AS"/>
</dbReference>
<sequence length="639" mass="70637">MEIEVASLAKNNNHKHSPAARYSLLSEKIRQSASGDLQCSVFCGGKKCRYETPGSWSPGDQAVPGVYSHWVTEDILAMARPNTPAMESHSLLAHFRTAGIRSIINLQTPGEHACCGPAPLHEDSGFSYLPQVFMDAGVYFYNFLWKDYGSVSEALLLDMVKVMAFALTEGKVAVHCHAGLGRTGVLIACYLVYALRCKPNDAIRYVRVKRNHSIQTRNQIQCVQTFAQYVNPLFVVFTSVIPKMPSLTLSHHLFRQRMLLHGLEIRHLKYIPKLVYLICERLLDLAEPSYSQPSLCSAINYKLSSQVPLTRLFVSGSTKLTVGSPLSPTPPASCRSISPSQTVLDHLQQAHDPAHDTTSFLSDLQEDIGVLTSDSESSRSDQSPSPVSEDYESEDLLLDEESSRTSSAESLSQNSCYRELAARRATESEGSGDMALHHSVAQADIVKALMANHTLLSPDFITTLRDYQRELNSRGSAWDRLRQETDLMTLTGLLWCWLEHLKDPILDRQDLTYLVLLAERPADGLAKLENEHSFTVEYLVHFVARLGVLGEERDNVLRRILASLTRQSVAVNGALVPAGPGWPKMREGTARQMLRFLHGLHSAVSGCGSGPGNEASSSARTYRGINLMVSAIARSDKLS</sequence>
<evidence type="ECO:0000256" key="3">
    <source>
        <dbReference type="SAM" id="MobiDB-lite"/>
    </source>
</evidence>